<protein>
    <submittedName>
        <fullName evidence="1">Uncharacterized protein</fullName>
    </submittedName>
</protein>
<dbReference type="EMBL" id="KB446537">
    <property type="protein sequence ID" value="EME46066.1"/>
    <property type="molecule type" value="Genomic_DNA"/>
</dbReference>
<evidence type="ECO:0000313" key="1">
    <source>
        <dbReference type="EMBL" id="EME46066.1"/>
    </source>
</evidence>
<evidence type="ECO:0000313" key="2">
    <source>
        <dbReference type="Proteomes" id="UP000016933"/>
    </source>
</evidence>
<sequence length="215" mass="24027">MLGGSKSNIYVTVTRDDAGGSERNDDHVFSRAQAAWFLSIEPHKHHVPGMPHRTDPELIHISAVQKDGSYSVEAHSIKGDPVVRGNILVAENAKTTPDQVQSILKEKLVTGPSKLPSEQTSEDEPEHWIRKALHVLQAQHILESFDVGEFMTFAHGYAANRAEHEAPAMVAYPRLNKDHEHKAKKHGFWVDYPQASKVNPRSRIEGDSNKYGNLM</sequence>
<dbReference type="HOGENOM" id="CLU_1355612_0_0_1"/>
<dbReference type="AlphaFoldDB" id="N1PRJ8"/>
<dbReference type="OMA" id="MTFAHGY"/>
<name>N1PRJ8_DOTSN</name>
<gene>
    <name evidence="1" type="ORF">DOTSEDRAFT_70154</name>
</gene>
<accession>N1PRJ8</accession>
<dbReference type="OrthoDB" id="3626266at2759"/>
<organism evidence="1 2">
    <name type="scientific">Dothistroma septosporum (strain NZE10 / CBS 128990)</name>
    <name type="common">Red band needle blight fungus</name>
    <name type="synonym">Mycosphaerella pini</name>
    <dbReference type="NCBI Taxonomy" id="675120"/>
    <lineage>
        <taxon>Eukaryota</taxon>
        <taxon>Fungi</taxon>
        <taxon>Dikarya</taxon>
        <taxon>Ascomycota</taxon>
        <taxon>Pezizomycotina</taxon>
        <taxon>Dothideomycetes</taxon>
        <taxon>Dothideomycetidae</taxon>
        <taxon>Mycosphaerellales</taxon>
        <taxon>Mycosphaerellaceae</taxon>
        <taxon>Dothistroma</taxon>
    </lineage>
</organism>
<proteinExistence type="predicted"/>
<reference evidence="1 2" key="2">
    <citation type="journal article" date="2012" name="PLoS Pathog.">
        <title>Diverse lifestyles and strategies of plant pathogenesis encoded in the genomes of eighteen Dothideomycetes fungi.</title>
        <authorList>
            <person name="Ohm R.A."/>
            <person name="Feau N."/>
            <person name="Henrissat B."/>
            <person name="Schoch C.L."/>
            <person name="Horwitz B.A."/>
            <person name="Barry K.W."/>
            <person name="Condon B.J."/>
            <person name="Copeland A.C."/>
            <person name="Dhillon B."/>
            <person name="Glaser F."/>
            <person name="Hesse C.N."/>
            <person name="Kosti I."/>
            <person name="LaButti K."/>
            <person name="Lindquist E.A."/>
            <person name="Lucas S."/>
            <person name="Salamov A.A."/>
            <person name="Bradshaw R.E."/>
            <person name="Ciuffetti L."/>
            <person name="Hamelin R.C."/>
            <person name="Kema G.H.J."/>
            <person name="Lawrence C."/>
            <person name="Scott J.A."/>
            <person name="Spatafora J.W."/>
            <person name="Turgeon B.G."/>
            <person name="de Wit P.J.G.M."/>
            <person name="Zhong S."/>
            <person name="Goodwin S.B."/>
            <person name="Grigoriev I.V."/>
        </authorList>
    </citation>
    <scope>NUCLEOTIDE SEQUENCE [LARGE SCALE GENOMIC DNA]</scope>
    <source>
        <strain evidence="2">NZE10 / CBS 128990</strain>
    </source>
</reference>
<dbReference type="Proteomes" id="UP000016933">
    <property type="component" value="Unassembled WGS sequence"/>
</dbReference>
<reference evidence="2" key="1">
    <citation type="journal article" date="2012" name="PLoS Genet.">
        <title>The genomes of the fungal plant pathogens Cladosporium fulvum and Dothistroma septosporum reveal adaptation to different hosts and lifestyles but also signatures of common ancestry.</title>
        <authorList>
            <person name="de Wit P.J.G.M."/>
            <person name="van der Burgt A."/>
            <person name="Oekmen B."/>
            <person name="Stergiopoulos I."/>
            <person name="Abd-Elsalam K.A."/>
            <person name="Aerts A.L."/>
            <person name="Bahkali A.H."/>
            <person name="Beenen H.G."/>
            <person name="Chettri P."/>
            <person name="Cox M.P."/>
            <person name="Datema E."/>
            <person name="de Vries R.P."/>
            <person name="Dhillon B."/>
            <person name="Ganley A.R."/>
            <person name="Griffiths S.A."/>
            <person name="Guo Y."/>
            <person name="Hamelin R.C."/>
            <person name="Henrissat B."/>
            <person name="Kabir M.S."/>
            <person name="Jashni M.K."/>
            <person name="Kema G."/>
            <person name="Klaubauf S."/>
            <person name="Lapidus A."/>
            <person name="Levasseur A."/>
            <person name="Lindquist E."/>
            <person name="Mehrabi R."/>
            <person name="Ohm R.A."/>
            <person name="Owen T.J."/>
            <person name="Salamov A."/>
            <person name="Schwelm A."/>
            <person name="Schijlen E."/>
            <person name="Sun H."/>
            <person name="van den Burg H.A."/>
            <person name="van Ham R.C.H.J."/>
            <person name="Zhang S."/>
            <person name="Goodwin S.B."/>
            <person name="Grigoriev I.V."/>
            <person name="Collemare J."/>
            <person name="Bradshaw R.E."/>
        </authorList>
    </citation>
    <scope>NUCLEOTIDE SEQUENCE [LARGE SCALE GENOMIC DNA]</scope>
    <source>
        <strain evidence="2">NZE10 / CBS 128990</strain>
    </source>
</reference>
<keyword evidence="2" id="KW-1185">Reference proteome</keyword>
<dbReference type="eggNOG" id="ENOG502RM3F">
    <property type="taxonomic scope" value="Eukaryota"/>
</dbReference>